<dbReference type="Proteomes" id="UP000183442">
    <property type="component" value="Unassembled WGS sequence"/>
</dbReference>
<protein>
    <recommendedName>
        <fullName evidence="5">Cobalt-precorrin-5B C(1)-methyltransferase</fullName>
        <ecNumber evidence="5">2.1.1.195</ecNumber>
    </recommendedName>
    <alternativeName>
        <fullName evidence="5">Cobalt-precorrin-6A synthase</fullName>
    </alternativeName>
</protein>
<dbReference type="PANTHER" id="PTHR35863:SF1">
    <property type="entry name" value="COBALT-PRECORRIN-5B C(1)-METHYLTRANSFERASE"/>
    <property type="match status" value="1"/>
</dbReference>
<organism evidence="6 8">
    <name type="scientific">Methanobrevibacter olleyae</name>
    <dbReference type="NCBI Taxonomy" id="294671"/>
    <lineage>
        <taxon>Archaea</taxon>
        <taxon>Methanobacteriati</taxon>
        <taxon>Methanobacteriota</taxon>
        <taxon>Methanomada group</taxon>
        <taxon>Methanobacteria</taxon>
        <taxon>Methanobacteriales</taxon>
        <taxon>Methanobacteriaceae</taxon>
        <taxon>Methanobrevibacter</taxon>
    </lineage>
</organism>
<comment type="similarity">
    <text evidence="5">Belongs to the CbiD family.</text>
</comment>
<reference evidence="8" key="2">
    <citation type="submission" date="2016-02" db="EMBL/GenBank/DDBJ databases">
        <title>The draft genome sequence of the rumen methanogen Methanobrevibacter olleyae YLM1.</title>
        <authorList>
            <consortium name="New Zealand Agricultural Greenhouse Gas Research Centre/Pastoral Greenhouse Gas Research Consortium"/>
            <person name="Kelly W.J."/>
            <person name="Li D."/>
            <person name="Lambie S.C."/>
            <person name="Attwood G.T."/>
            <person name="Altermann E."/>
            <person name="Leahy S.C."/>
        </authorList>
    </citation>
    <scope>NUCLEOTIDE SEQUENCE [LARGE SCALE GENOMIC DNA]</scope>
    <source>
        <strain evidence="8">YLM1</strain>
    </source>
</reference>
<dbReference type="Gene3D" id="3.30.2110.10">
    <property type="entry name" value="CbiD-like"/>
    <property type="match status" value="1"/>
</dbReference>
<dbReference type="AlphaFoldDB" id="A0A126QZJ0"/>
<dbReference type="EC" id="2.1.1.195" evidence="5"/>
<evidence type="ECO:0000256" key="2">
    <source>
        <dbReference type="ARBA" id="ARBA00022603"/>
    </source>
</evidence>
<evidence type="ECO:0000313" key="9">
    <source>
        <dbReference type="Proteomes" id="UP000183442"/>
    </source>
</evidence>
<dbReference type="InterPro" id="IPR002748">
    <property type="entry name" value="CbiD"/>
</dbReference>
<evidence type="ECO:0000313" key="8">
    <source>
        <dbReference type="Proteomes" id="UP000066376"/>
    </source>
</evidence>
<dbReference type="GO" id="GO:0032259">
    <property type="term" value="P:methylation"/>
    <property type="evidence" value="ECO:0007669"/>
    <property type="project" value="UniProtKB-KW"/>
</dbReference>
<sequence>MADKRLVNQKLLNCGYTTGTCAAAAAKASAEMLFSKELMDSVSITTPNQTKLTLDVLNPQFNDKTASCSIEKDSGDDPDITNGILVSAELTLVFDSQDIIIEGGKGVGRVTKPGLDQPVGESAINSVPRKMIKDSLNSLAKENDYDGGFHVLISVPKGEEITKKTFNPELGIVDGISILGTTGIVEPMSAKALADSIKLEINMISAENNESILIFLGNFGKKFTIEDLNLSTNPGIMCSNFIDVALDSSVEYGFKKILLIGHIGKFVKLGIGMFNTHSNNGDGRIETLLSCALEAGANLDILKEIQNCVTTSAVLDILWENDLLNKTMVILKNRIEHNINKRIPPEIEVGFICFINTGDYSGILFESENASNLKEIWSK</sequence>
<evidence type="ECO:0000256" key="5">
    <source>
        <dbReference type="HAMAP-Rule" id="MF_00787"/>
    </source>
</evidence>
<dbReference type="KEGG" id="mol:YLM1_0235"/>
<evidence type="ECO:0000313" key="7">
    <source>
        <dbReference type="EMBL" id="SFL36168.1"/>
    </source>
</evidence>
<dbReference type="OrthoDB" id="10423at2157"/>
<dbReference type="EMBL" id="CP014265">
    <property type="protein sequence ID" value="AMK14795.1"/>
    <property type="molecule type" value="Genomic_DNA"/>
</dbReference>
<keyword evidence="8" id="KW-1185">Reference proteome</keyword>
<dbReference type="PIRSF" id="PIRSF026782">
    <property type="entry name" value="CbiD"/>
    <property type="match status" value="1"/>
</dbReference>
<keyword evidence="4 5" id="KW-0949">S-adenosyl-L-methionine</keyword>
<reference evidence="7" key="3">
    <citation type="submission" date="2016-10" db="EMBL/GenBank/DDBJ databases">
        <authorList>
            <person name="de Groot N.N."/>
        </authorList>
    </citation>
    <scope>NUCLEOTIDE SEQUENCE [LARGE SCALE GENOMIC DNA]</scope>
    <source>
        <strain evidence="7">DSM 16632</strain>
    </source>
</reference>
<gene>
    <name evidence="5" type="primary">cbiD</name>
    <name evidence="7" type="ORF">SAMN02910297_00692</name>
    <name evidence="6" type="ORF">YLM1_0235</name>
</gene>
<dbReference type="EMBL" id="FOTL01000007">
    <property type="protein sequence ID" value="SFL36168.1"/>
    <property type="molecule type" value="Genomic_DNA"/>
</dbReference>
<dbReference type="GO" id="GO:0019251">
    <property type="term" value="P:anaerobic cobalamin biosynthetic process"/>
    <property type="evidence" value="ECO:0007669"/>
    <property type="project" value="UniProtKB-UniRule"/>
</dbReference>
<dbReference type="STRING" id="294671.YLM1_0235"/>
<evidence type="ECO:0000256" key="1">
    <source>
        <dbReference type="ARBA" id="ARBA00022573"/>
    </source>
</evidence>
<evidence type="ECO:0000256" key="3">
    <source>
        <dbReference type="ARBA" id="ARBA00022679"/>
    </source>
</evidence>
<proteinExistence type="inferred from homology"/>
<keyword evidence="2 5" id="KW-0489">Methyltransferase</keyword>
<dbReference type="PANTHER" id="PTHR35863">
    <property type="entry name" value="COBALT-PRECORRIN-5B C(1)-METHYLTRANSFERASE"/>
    <property type="match status" value="1"/>
</dbReference>
<comment type="catalytic activity">
    <reaction evidence="5">
        <text>Co-precorrin-5B + S-adenosyl-L-methionine = Co-precorrin-6A + S-adenosyl-L-homocysteine</text>
        <dbReference type="Rhea" id="RHEA:26285"/>
        <dbReference type="ChEBI" id="CHEBI:57856"/>
        <dbReference type="ChEBI" id="CHEBI:59789"/>
        <dbReference type="ChEBI" id="CHEBI:60063"/>
        <dbReference type="ChEBI" id="CHEBI:60064"/>
        <dbReference type="EC" id="2.1.1.195"/>
    </reaction>
</comment>
<reference evidence="9" key="4">
    <citation type="submission" date="2016-10" db="EMBL/GenBank/DDBJ databases">
        <authorList>
            <person name="Varghese N."/>
        </authorList>
    </citation>
    <scope>NUCLEOTIDE SEQUENCE [LARGE SCALE GENOMIC DNA]</scope>
    <source>
        <strain evidence="9">DSM 16632</strain>
    </source>
</reference>
<evidence type="ECO:0000313" key="6">
    <source>
        <dbReference type="EMBL" id="AMK14795.1"/>
    </source>
</evidence>
<dbReference type="GeneID" id="28488536"/>
<comment type="function">
    <text evidence="5">Catalyzes the methylation of C-1 in cobalt-precorrin-5B to form cobalt-precorrin-6A.</text>
</comment>
<dbReference type="RefSeq" id="WP_067145510.1">
    <property type="nucleotide sequence ID" value="NZ_CP014265.1"/>
</dbReference>
<dbReference type="HAMAP" id="MF_00787">
    <property type="entry name" value="CbiD"/>
    <property type="match status" value="1"/>
</dbReference>
<dbReference type="Pfam" id="PF01888">
    <property type="entry name" value="CbiD"/>
    <property type="match status" value="1"/>
</dbReference>
<dbReference type="PATRIC" id="fig|294671.3.peg.236"/>
<name>A0A126QZJ0_METOL</name>
<comment type="pathway">
    <text evidence="5">Cofactor biosynthesis; adenosylcobalamin biosynthesis; cob(II)yrinate a,c-diamide from sirohydrochlorin (anaerobic route): step 6/10.</text>
</comment>
<dbReference type="GO" id="GO:0008168">
    <property type="term" value="F:methyltransferase activity"/>
    <property type="evidence" value="ECO:0007669"/>
    <property type="project" value="UniProtKB-UniRule"/>
</dbReference>
<dbReference type="Proteomes" id="UP000066376">
    <property type="component" value="Chromosome"/>
</dbReference>
<dbReference type="InterPro" id="IPR036074">
    <property type="entry name" value="CbiD_sf"/>
</dbReference>
<dbReference type="UniPathway" id="UPA00148">
    <property type="reaction ID" value="UER00227"/>
</dbReference>
<reference evidence="6 8" key="1">
    <citation type="journal article" date="2016" name="Genome Announc.">
        <title>Draft Genome Sequence of the Rumen Methanogen Methanobrevibacter olleyae YLM1.</title>
        <authorList>
            <person name="Kelly W.J."/>
            <person name="Li D."/>
            <person name="Lambie S.C."/>
            <person name="Cox F."/>
            <person name="Attwood G.T."/>
            <person name="Altermann E."/>
            <person name="Leahy S.C."/>
        </authorList>
    </citation>
    <scope>NUCLEOTIDE SEQUENCE [LARGE SCALE GENOMIC DNA]</scope>
    <source>
        <strain evidence="6 8">YLM1</strain>
    </source>
</reference>
<keyword evidence="3 5" id="KW-0808">Transferase</keyword>
<accession>A0A126QZJ0</accession>
<dbReference type="SUPFAM" id="SSF111342">
    <property type="entry name" value="CbiD-like"/>
    <property type="match status" value="1"/>
</dbReference>
<dbReference type="NCBIfam" id="TIGR00312">
    <property type="entry name" value="cbiD"/>
    <property type="match status" value="1"/>
</dbReference>
<keyword evidence="1 5" id="KW-0169">Cobalamin biosynthesis</keyword>
<evidence type="ECO:0000256" key="4">
    <source>
        <dbReference type="ARBA" id="ARBA00022691"/>
    </source>
</evidence>